<evidence type="ECO:0000256" key="2">
    <source>
        <dbReference type="ARBA" id="ARBA00022833"/>
    </source>
</evidence>
<proteinExistence type="inferred from homology"/>
<dbReference type="Pfam" id="PF00107">
    <property type="entry name" value="ADH_zinc_N"/>
    <property type="match status" value="1"/>
</dbReference>
<keyword evidence="2 4" id="KW-0862">Zinc</keyword>
<keyword evidence="3" id="KW-0560">Oxidoreductase</keyword>
<dbReference type="Proteomes" id="UP000280960">
    <property type="component" value="Chromosome"/>
</dbReference>
<dbReference type="SMART" id="SM00829">
    <property type="entry name" value="PKS_ER"/>
    <property type="match status" value="1"/>
</dbReference>
<comment type="cofactor">
    <cofactor evidence="4">
        <name>Zn(2+)</name>
        <dbReference type="ChEBI" id="CHEBI:29105"/>
    </cofactor>
</comment>
<gene>
    <name evidence="6" type="ORF">D2962_05100</name>
</gene>
<sequence>MKASVFYDVGDFRYEELPVPKINDDEVLIKMRACGLCGTDVHKAVAKTVKTPIVLGHEVSGDIVEVGKNVIDFKVGDRIFVAHHVPCFTCHYCLHGHHTLCRQFKATNIDPGGFSEYIRIPALNVKHSMHKIPEDMTYEEAAMAEPVACCLHGQKYVNIMPEDTVLIMGAGQIGIIHGQLAKAKGAGKVFISDISDFRLQKALEFGMDFAINITKEDLAEKVEELTGGLGVDVVIIAAGISTLLPQAIKIARRGGSIIVFSPFDKNPLVNIDSSRFFEDEISIVGTYSSTPFEYIEALKIIHDKKIKAGEMITHTFELKDLGKAIELASNPNEKYLKVMIQI</sequence>
<dbReference type="CDD" id="cd08235">
    <property type="entry name" value="iditol_2_DH_like"/>
    <property type="match status" value="1"/>
</dbReference>
<evidence type="ECO:0000313" key="7">
    <source>
        <dbReference type="Proteomes" id="UP000280960"/>
    </source>
</evidence>
<dbReference type="InterPro" id="IPR013154">
    <property type="entry name" value="ADH-like_N"/>
</dbReference>
<dbReference type="KEGG" id="bacg:D2962_05100"/>
<dbReference type="InterPro" id="IPR036291">
    <property type="entry name" value="NAD(P)-bd_dom_sf"/>
</dbReference>
<dbReference type="Gene3D" id="3.40.50.720">
    <property type="entry name" value="NAD(P)-binding Rossmann-like Domain"/>
    <property type="match status" value="1"/>
</dbReference>
<keyword evidence="7" id="KW-1185">Reference proteome</keyword>
<dbReference type="PANTHER" id="PTHR43401">
    <property type="entry name" value="L-THREONINE 3-DEHYDROGENASE"/>
    <property type="match status" value="1"/>
</dbReference>
<evidence type="ECO:0000313" key="6">
    <source>
        <dbReference type="EMBL" id="AYO30071.1"/>
    </source>
</evidence>
<reference evidence="6 7" key="1">
    <citation type="submission" date="2018-10" db="EMBL/GenBank/DDBJ databases">
        <authorList>
            <person name="Zhang X."/>
        </authorList>
    </citation>
    <scope>NUCLEOTIDE SEQUENCE [LARGE SCALE GENOMIC DNA]</scope>
    <source>
        <strain evidence="6 7">SK-G1</strain>
    </source>
</reference>
<evidence type="ECO:0000256" key="3">
    <source>
        <dbReference type="ARBA" id="ARBA00023002"/>
    </source>
</evidence>
<dbReference type="SUPFAM" id="SSF51735">
    <property type="entry name" value="NAD(P)-binding Rossmann-fold domains"/>
    <property type="match status" value="1"/>
</dbReference>
<keyword evidence="1 4" id="KW-0479">Metal-binding</keyword>
<comment type="similarity">
    <text evidence="4">Belongs to the zinc-containing alcohol dehydrogenase family.</text>
</comment>
<dbReference type="PROSITE" id="PS00059">
    <property type="entry name" value="ADH_ZINC"/>
    <property type="match status" value="1"/>
</dbReference>
<dbReference type="InterPro" id="IPR020843">
    <property type="entry name" value="ER"/>
</dbReference>
<protein>
    <submittedName>
        <fullName evidence="6">L-iditol 2-dehydrogenase</fullName>
    </submittedName>
</protein>
<dbReference type="AlphaFoldDB" id="A0A3G2R3Z4"/>
<evidence type="ECO:0000256" key="4">
    <source>
        <dbReference type="RuleBase" id="RU361277"/>
    </source>
</evidence>
<dbReference type="Pfam" id="PF08240">
    <property type="entry name" value="ADH_N"/>
    <property type="match status" value="1"/>
</dbReference>
<dbReference type="InterPro" id="IPR011032">
    <property type="entry name" value="GroES-like_sf"/>
</dbReference>
<dbReference type="Gene3D" id="3.90.180.10">
    <property type="entry name" value="Medium-chain alcohol dehydrogenases, catalytic domain"/>
    <property type="match status" value="1"/>
</dbReference>
<dbReference type="InterPro" id="IPR050129">
    <property type="entry name" value="Zn_alcohol_dh"/>
</dbReference>
<dbReference type="InterPro" id="IPR013149">
    <property type="entry name" value="ADH-like_C"/>
</dbReference>
<dbReference type="RefSeq" id="WP_122014340.1">
    <property type="nucleotide sequence ID" value="NZ_CP033169.1"/>
</dbReference>
<evidence type="ECO:0000256" key="1">
    <source>
        <dbReference type="ARBA" id="ARBA00022723"/>
    </source>
</evidence>
<feature type="domain" description="Enoyl reductase (ER)" evidence="5">
    <location>
        <begin position="10"/>
        <end position="340"/>
    </location>
</feature>
<dbReference type="EMBL" id="CP033169">
    <property type="protein sequence ID" value="AYO30071.1"/>
    <property type="molecule type" value="Genomic_DNA"/>
</dbReference>
<organism evidence="6 7">
    <name type="scientific">Biomaibacter acetigenes</name>
    <dbReference type="NCBI Taxonomy" id="2316383"/>
    <lineage>
        <taxon>Bacteria</taxon>
        <taxon>Bacillati</taxon>
        <taxon>Bacillota</taxon>
        <taxon>Clostridia</taxon>
        <taxon>Thermosediminibacterales</taxon>
        <taxon>Tepidanaerobacteraceae</taxon>
        <taxon>Biomaibacter</taxon>
    </lineage>
</organism>
<evidence type="ECO:0000259" key="5">
    <source>
        <dbReference type="SMART" id="SM00829"/>
    </source>
</evidence>
<name>A0A3G2R3Z4_9FIRM</name>
<dbReference type="PANTHER" id="PTHR43401:SF2">
    <property type="entry name" value="L-THREONINE 3-DEHYDROGENASE"/>
    <property type="match status" value="1"/>
</dbReference>
<dbReference type="InterPro" id="IPR002328">
    <property type="entry name" value="ADH_Zn_CS"/>
</dbReference>
<dbReference type="GO" id="GO:0008270">
    <property type="term" value="F:zinc ion binding"/>
    <property type="evidence" value="ECO:0007669"/>
    <property type="project" value="InterPro"/>
</dbReference>
<dbReference type="SUPFAM" id="SSF50129">
    <property type="entry name" value="GroES-like"/>
    <property type="match status" value="1"/>
</dbReference>
<accession>A0A3G2R3Z4</accession>
<dbReference type="GO" id="GO:0016491">
    <property type="term" value="F:oxidoreductase activity"/>
    <property type="evidence" value="ECO:0007669"/>
    <property type="project" value="UniProtKB-KW"/>
</dbReference>